<feature type="chain" id="PRO_5045672788" description="YfiR family protein" evidence="1">
    <location>
        <begin position="33"/>
        <end position="178"/>
    </location>
</feature>
<evidence type="ECO:0000313" key="2">
    <source>
        <dbReference type="EMBL" id="GLT22891.1"/>
    </source>
</evidence>
<evidence type="ECO:0008006" key="4">
    <source>
        <dbReference type="Google" id="ProtNLM"/>
    </source>
</evidence>
<dbReference type="RefSeq" id="WP_284188166.1">
    <property type="nucleotide sequence ID" value="NZ_BSPX01000034.1"/>
</dbReference>
<name>A0ABQ6FE71_9RHOO</name>
<keyword evidence="1" id="KW-0732">Signal</keyword>
<organism evidence="2 3">
    <name type="scientific">Zoogloea oryzae</name>
    <dbReference type="NCBI Taxonomy" id="310767"/>
    <lineage>
        <taxon>Bacteria</taxon>
        <taxon>Pseudomonadati</taxon>
        <taxon>Pseudomonadota</taxon>
        <taxon>Betaproteobacteria</taxon>
        <taxon>Rhodocyclales</taxon>
        <taxon>Zoogloeaceae</taxon>
        <taxon>Zoogloea</taxon>
    </lineage>
</organism>
<keyword evidence="3" id="KW-1185">Reference proteome</keyword>
<comment type="caution">
    <text evidence="2">The sequence shown here is derived from an EMBL/GenBank/DDBJ whole genome shotgun (WGS) entry which is preliminary data.</text>
</comment>
<sequence>MRASASRSRRSPFVLGGLLSLLLAFAYTPAWAAGELEAKIKAAYVFHVLKFVDWPQAGSEPLRLCVTGTDAVGQLLAELSGKQIKDRSLRVDMDPGADLGGCHALYIGRSERRWHDILGRLRGSVLTISDVDGFASAGGIVGFFSDSGRIKLDINPDAARQANLKISAKLLELARTVQ</sequence>
<dbReference type="Proteomes" id="UP001157167">
    <property type="component" value="Unassembled WGS sequence"/>
</dbReference>
<protein>
    <recommendedName>
        <fullName evidence="4">YfiR family protein</fullName>
    </recommendedName>
</protein>
<gene>
    <name evidence="2" type="ORF">GCM10007933_23520</name>
</gene>
<reference evidence="3" key="1">
    <citation type="journal article" date="2019" name="Int. J. Syst. Evol. Microbiol.">
        <title>The Global Catalogue of Microorganisms (GCM) 10K type strain sequencing project: providing services to taxonomists for standard genome sequencing and annotation.</title>
        <authorList>
            <consortium name="The Broad Institute Genomics Platform"/>
            <consortium name="The Broad Institute Genome Sequencing Center for Infectious Disease"/>
            <person name="Wu L."/>
            <person name="Ma J."/>
        </authorList>
    </citation>
    <scope>NUCLEOTIDE SEQUENCE [LARGE SCALE GENOMIC DNA]</scope>
    <source>
        <strain evidence="3">NBRC 102407</strain>
    </source>
</reference>
<evidence type="ECO:0000313" key="3">
    <source>
        <dbReference type="Proteomes" id="UP001157167"/>
    </source>
</evidence>
<dbReference type="Pfam" id="PF13689">
    <property type="entry name" value="DUF4154"/>
    <property type="match status" value="1"/>
</dbReference>
<feature type="signal peptide" evidence="1">
    <location>
        <begin position="1"/>
        <end position="32"/>
    </location>
</feature>
<accession>A0ABQ6FE71</accession>
<evidence type="ECO:0000256" key="1">
    <source>
        <dbReference type="SAM" id="SignalP"/>
    </source>
</evidence>
<dbReference type="InterPro" id="IPR025293">
    <property type="entry name" value="YfiR/HmsC-like"/>
</dbReference>
<dbReference type="EMBL" id="BSPX01000034">
    <property type="protein sequence ID" value="GLT22891.1"/>
    <property type="molecule type" value="Genomic_DNA"/>
</dbReference>
<proteinExistence type="predicted"/>